<gene>
    <name evidence="14" type="ORF">VHEMI08430</name>
</gene>
<evidence type="ECO:0000256" key="6">
    <source>
        <dbReference type="ARBA" id="ARBA00022833"/>
    </source>
</evidence>
<dbReference type="FunFam" id="3.40.720.10:FF:000063">
    <property type="entry name" value="Alkaline phosphatase"/>
    <property type="match status" value="1"/>
</dbReference>
<feature type="binding site" evidence="9">
    <location>
        <position position="373"/>
    </location>
    <ligand>
        <name>Zn(2+)</name>
        <dbReference type="ChEBI" id="CHEBI:29105"/>
        <label>2</label>
    </ligand>
</feature>
<keyword evidence="15" id="KW-1185">Reference proteome</keyword>
<feature type="binding site" evidence="9">
    <location>
        <position position="480"/>
    </location>
    <ligand>
        <name>Zn(2+)</name>
        <dbReference type="ChEBI" id="CHEBI:29105"/>
        <label>2</label>
    </ligand>
</feature>
<feature type="binding site" evidence="9">
    <location>
        <position position="81"/>
    </location>
    <ligand>
        <name>Mg(2+)</name>
        <dbReference type="ChEBI" id="CHEBI:18420"/>
    </ligand>
</feature>
<dbReference type="PANTHER" id="PTHR11596">
    <property type="entry name" value="ALKALINE PHOSPHATASE"/>
    <property type="match status" value="1"/>
</dbReference>
<dbReference type="Gene3D" id="1.10.60.40">
    <property type="match status" value="1"/>
</dbReference>
<sequence>MPDETSPLLPGGDASTAEDRRQQPKVRNSRLRELFFFTWALLATAGFIIIAVWFQHTEQTVPPAQPESPPSKRNLVFMVSDGMGPASLALTRNYRQRTQGLDISDTLTLDKHFWGSSRTRSDNSLVTDSAAGATAFSCAHKSYNGAISVLPDHTACGSVMEAAKRAGYTTGLVVTTDITDATPACFASHALRRDMQDLIALQEIGDSVLGRSVDLMLGGGRCHFLPNSTEGGCRLDNIDVTKRAQKKHGWNYIDSRKGFDALKGGNNVQLPLLGLFAPNDIPFEIDRRNMNDIYPSLSEMATSALRALEKATSDSDQGFFLMIEGSRIDHAGHFNDPAAQVHEVIEYDHTFQAVLDFIAQSETETVLVATSDHETGGLATAIQEPGHLPVYDWYPQVLHRANASCELLAAKLQQHVAANWGEEGRLKTWINKNLIIPGLGFTDATDSELTLLARDTVSARDTLAAMISRRAHIGWSTHGHTAVDVNIYSSGGPGTDTIRGNVENTDVGKFLRSYLDVDVEPITKELREKGQDIGAGLAAVKVAGIAGGQGYHAAEEA</sequence>
<evidence type="ECO:0000256" key="8">
    <source>
        <dbReference type="PIRSR" id="PIRSR601952-1"/>
    </source>
</evidence>
<evidence type="ECO:0000256" key="10">
    <source>
        <dbReference type="RuleBase" id="RU003946"/>
    </source>
</evidence>
<evidence type="ECO:0000313" key="14">
    <source>
        <dbReference type="EMBL" id="CEJ92800.1"/>
    </source>
</evidence>
<organism evidence="14 15">
    <name type="scientific">[Torrubiella] hemipterigena</name>
    <dbReference type="NCBI Taxonomy" id="1531966"/>
    <lineage>
        <taxon>Eukaryota</taxon>
        <taxon>Fungi</taxon>
        <taxon>Dikarya</taxon>
        <taxon>Ascomycota</taxon>
        <taxon>Pezizomycotina</taxon>
        <taxon>Sordariomycetes</taxon>
        <taxon>Hypocreomycetidae</taxon>
        <taxon>Hypocreales</taxon>
        <taxon>Clavicipitaceae</taxon>
        <taxon>Clavicipitaceae incertae sedis</taxon>
        <taxon>'Torrubiella' clade</taxon>
    </lineage>
</organism>
<evidence type="ECO:0000313" key="15">
    <source>
        <dbReference type="Proteomes" id="UP000039046"/>
    </source>
</evidence>
<dbReference type="Proteomes" id="UP000039046">
    <property type="component" value="Unassembled WGS sequence"/>
</dbReference>
<dbReference type="Pfam" id="PF00245">
    <property type="entry name" value="Alk_phosphatase"/>
    <property type="match status" value="1"/>
</dbReference>
<keyword evidence="6 9" id="KW-0862">Zinc</keyword>
<protein>
    <recommendedName>
        <fullName evidence="2 11">Alkaline phosphatase</fullName>
        <ecNumber evidence="2 11">3.1.3.1</ecNumber>
    </recommendedName>
</protein>
<dbReference type="InterPro" id="IPR017850">
    <property type="entry name" value="Alkaline_phosphatase_core_sf"/>
</dbReference>
<keyword evidence="13" id="KW-1133">Transmembrane helix</keyword>
<dbReference type="EC" id="3.1.3.1" evidence="2 11"/>
<feature type="binding site" evidence="9">
    <location>
        <position position="182"/>
    </location>
    <ligand>
        <name>Mg(2+)</name>
        <dbReference type="ChEBI" id="CHEBI:18420"/>
    </ligand>
</feature>
<dbReference type="InterPro" id="IPR018299">
    <property type="entry name" value="Alkaline_phosphatase_AS"/>
</dbReference>
<dbReference type="GO" id="GO:0004035">
    <property type="term" value="F:alkaline phosphatase activity"/>
    <property type="evidence" value="ECO:0007669"/>
    <property type="project" value="UniProtKB-EC"/>
</dbReference>
<keyword evidence="13" id="KW-0472">Membrane</keyword>
<dbReference type="CDD" id="cd16012">
    <property type="entry name" value="ALP"/>
    <property type="match status" value="1"/>
</dbReference>
<comment type="cofactor">
    <cofactor evidence="9">
        <name>Mg(2+)</name>
        <dbReference type="ChEBI" id="CHEBI:18420"/>
    </cofactor>
    <text evidence="9">Binds 1 Mg(2+) ion.</text>
</comment>
<dbReference type="InterPro" id="IPR001952">
    <property type="entry name" value="Alkaline_phosphatase"/>
</dbReference>
<evidence type="ECO:0000256" key="9">
    <source>
        <dbReference type="PIRSR" id="PIRSR601952-2"/>
    </source>
</evidence>
<feature type="binding site" evidence="9">
    <location>
        <position position="372"/>
    </location>
    <ligand>
        <name>Zn(2+)</name>
        <dbReference type="ChEBI" id="CHEBI:29105"/>
        <label>2</label>
    </ligand>
</feature>
<dbReference type="HOGENOM" id="CLU_008539_6_0_1"/>
<feature type="transmembrane region" description="Helical" evidence="13">
    <location>
        <begin position="34"/>
        <end position="54"/>
    </location>
</feature>
<name>A0A0A1TN70_9HYPO</name>
<keyword evidence="4 9" id="KW-0479">Metal-binding</keyword>
<dbReference type="GO" id="GO:0046872">
    <property type="term" value="F:metal ion binding"/>
    <property type="evidence" value="ECO:0007669"/>
    <property type="project" value="UniProtKB-KW"/>
</dbReference>
<comment type="similarity">
    <text evidence="1 10">Belongs to the alkaline phosphatase family.</text>
</comment>
<feature type="active site" description="Phosphoserine intermediate" evidence="8">
    <location>
        <position position="129"/>
    </location>
</feature>
<keyword evidence="5 11" id="KW-0378">Hydrolase</keyword>
<dbReference type="Gene3D" id="3.40.720.10">
    <property type="entry name" value="Alkaline Phosphatase, subunit A"/>
    <property type="match status" value="1"/>
</dbReference>
<dbReference type="SUPFAM" id="SSF53649">
    <property type="entry name" value="Alkaline phosphatase-like"/>
    <property type="match status" value="1"/>
</dbReference>
<evidence type="ECO:0000256" key="2">
    <source>
        <dbReference type="ARBA" id="ARBA00012647"/>
    </source>
</evidence>
<evidence type="ECO:0000256" key="3">
    <source>
        <dbReference type="ARBA" id="ARBA00022553"/>
    </source>
</evidence>
<accession>A0A0A1TN70</accession>
<evidence type="ECO:0000256" key="12">
    <source>
        <dbReference type="SAM" id="MobiDB-lite"/>
    </source>
</evidence>
<reference evidence="14 15" key="1">
    <citation type="journal article" date="2015" name="Genome Announc.">
        <title>Draft Genome Sequence and Gene Annotation of the Entomopathogenic Fungus Verticillium hemipterigenum.</title>
        <authorList>
            <person name="Horn F."/>
            <person name="Habel A."/>
            <person name="Scharf D.H."/>
            <person name="Dworschak J."/>
            <person name="Brakhage A.A."/>
            <person name="Guthke R."/>
            <person name="Hertweck C."/>
            <person name="Linde J."/>
        </authorList>
    </citation>
    <scope>NUCLEOTIDE SEQUENCE [LARGE SCALE GENOMIC DNA]</scope>
</reference>
<keyword evidence="7 9" id="KW-0460">Magnesium</keyword>
<feature type="binding site" evidence="9">
    <location>
        <position position="333"/>
    </location>
    <ligand>
        <name>Zn(2+)</name>
        <dbReference type="ChEBI" id="CHEBI:29105"/>
        <label>2</label>
    </ligand>
</feature>
<dbReference type="GO" id="GO:0000329">
    <property type="term" value="C:fungal-type vacuole membrane"/>
    <property type="evidence" value="ECO:0007669"/>
    <property type="project" value="TreeGrafter"/>
</dbReference>
<dbReference type="PANTHER" id="PTHR11596:SF5">
    <property type="entry name" value="ALKALINE PHOSPHATASE"/>
    <property type="match status" value="1"/>
</dbReference>
<feature type="binding site" evidence="9">
    <location>
        <position position="180"/>
    </location>
    <ligand>
        <name>Mg(2+)</name>
        <dbReference type="ChEBI" id="CHEBI:18420"/>
    </ligand>
</feature>
<dbReference type="PROSITE" id="PS00123">
    <property type="entry name" value="ALKALINE_PHOSPHATASE"/>
    <property type="match status" value="1"/>
</dbReference>
<dbReference type="EMBL" id="CDHN01000005">
    <property type="protein sequence ID" value="CEJ92800.1"/>
    <property type="molecule type" value="Genomic_DNA"/>
</dbReference>
<keyword evidence="13" id="KW-0812">Transmembrane</keyword>
<feature type="binding site" evidence="9">
    <location>
        <position position="329"/>
    </location>
    <ligand>
        <name>Zn(2+)</name>
        <dbReference type="ChEBI" id="CHEBI:29105"/>
        <label>2</label>
    </ligand>
</feature>
<feature type="region of interest" description="Disordered" evidence="12">
    <location>
        <begin position="1"/>
        <end position="24"/>
    </location>
</feature>
<feature type="binding site" evidence="9">
    <location>
        <position position="324"/>
    </location>
    <ligand>
        <name>Mg(2+)</name>
        <dbReference type="ChEBI" id="CHEBI:18420"/>
    </ligand>
</feature>
<feature type="binding site" evidence="9">
    <location>
        <position position="81"/>
    </location>
    <ligand>
        <name>Zn(2+)</name>
        <dbReference type="ChEBI" id="CHEBI:29105"/>
        <label>2</label>
    </ligand>
</feature>
<dbReference type="OrthoDB" id="7392499at2759"/>
<comment type="catalytic activity">
    <reaction evidence="11">
        <text>a phosphate monoester + H2O = an alcohol + phosphate</text>
        <dbReference type="Rhea" id="RHEA:15017"/>
        <dbReference type="ChEBI" id="CHEBI:15377"/>
        <dbReference type="ChEBI" id="CHEBI:30879"/>
        <dbReference type="ChEBI" id="CHEBI:43474"/>
        <dbReference type="ChEBI" id="CHEBI:67140"/>
        <dbReference type="EC" id="3.1.3.1"/>
    </reaction>
</comment>
<evidence type="ECO:0000256" key="4">
    <source>
        <dbReference type="ARBA" id="ARBA00022723"/>
    </source>
</evidence>
<dbReference type="PRINTS" id="PR00113">
    <property type="entry name" value="ALKPHPHTASE"/>
</dbReference>
<dbReference type="STRING" id="1531966.A0A0A1TN70"/>
<evidence type="ECO:0000256" key="13">
    <source>
        <dbReference type="SAM" id="Phobius"/>
    </source>
</evidence>
<dbReference type="AlphaFoldDB" id="A0A0A1TN70"/>
<keyword evidence="3" id="KW-0597">Phosphoprotein</keyword>
<comment type="cofactor">
    <cofactor evidence="9">
        <name>Zn(2+)</name>
        <dbReference type="ChEBI" id="CHEBI:29105"/>
    </cofactor>
    <text evidence="9">Binds 2 Zn(2+) ions.</text>
</comment>
<evidence type="ECO:0000256" key="1">
    <source>
        <dbReference type="ARBA" id="ARBA00005984"/>
    </source>
</evidence>
<evidence type="ECO:0000256" key="5">
    <source>
        <dbReference type="ARBA" id="ARBA00022801"/>
    </source>
</evidence>
<dbReference type="SMART" id="SM00098">
    <property type="entry name" value="alkPPc"/>
    <property type="match status" value="1"/>
</dbReference>
<evidence type="ECO:0000256" key="7">
    <source>
        <dbReference type="ARBA" id="ARBA00022842"/>
    </source>
</evidence>
<evidence type="ECO:0000256" key="11">
    <source>
        <dbReference type="RuleBase" id="RU003947"/>
    </source>
</evidence>
<proteinExistence type="inferred from homology"/>